<evidence type="ECO:0000313" key="1">
    <source>
        <dbReference type="EMBL" id="MBC5741498.1"/>
    </source>
</evidence>
<evidence type="ECO:0008006" key="3">
    <source>
        <dbReference type="Google" id="ProtNLM"/>
    </source>
</evidence>
<dbReference type="RefSeq" id="WP_118040774.1">
    <property type="nucleotide sequence ID" value="NZ_JACOQE010000011.1"/>
</dbReference>
<protein>
    <recommendedName>
        <fullName evidence="3">Phage protein</fullName>
    </recommendedName>
</protein>
<dbReference type="Proteomes" id="UP000633936">
    <property type="component" value="Unassembled WGS sequence"/>
</dbReference>
<accession>A0ABR7I4Q5</accession>
<proteinExistence type="predicted"/>
<sequence>MGKLKRLEIENKVLRDKIRVAQYLLMDETEKDYRKTPYIFGYLSVLDVSIKSAVEYGDYLPTKVFCIRYADGTVGYALYRKTEAVEDAERKKDMYGGSYTIEEVE</sequence>
<name>A0ABR7I4Q5_9FIRM</name>
<dbReference type="EMBL" id="JACOQE010000011">
    <property type="protein sequence ID" value="MBC5741498.1"/>
    <property type="molecule type" value="Genomic_DNA"/>
</dbReference>
<gene>
    <name evidence="1" type="ORF">H8Z79_13845</name>
</gene>
<keyword evidence="2" id="KW-1185">Reference proteome</keyword>
<organism evidence="1 2">
    <name type="scientific">Blautia intestinalis</name>
    <dbReference type="NCBI Taxonomy" id="2763028"/>
    <lineage>
        <taxon>Bacteria</taxon>
        <taxon>Bacillati</taxon>
        <taxon>Bacillota</taxon>
        <taxon>Clostridia</taxon>
        <taxon>Lachnospirales</taxon>
        <taxon>Lachnospiraceae</taxon>
        <taxon>Blautia</taxon>
    </lineage>
</organism>
<evidence type="ECO:0000313" key="2">
    <source>
        <dbReference type="Proteomes" id="UP000633936"/>
    </source>
</evidence>
<reference evidence="1 2" key="1">
    <citation type="submission" date="2020-08" db="EMBL/GenBank/DDBJ databases">
        <title>Genome public.</title>
        <authorList>
            <person name="Liu C."/>
            <person name="Sun Q."/>
        </authorList>
    </citation>
    <scope>NUCLEOTIDE SEQUENCE [LARGE SCALE GENOMIC DNA]</scope>
    <source>
        <strain evidence="1 2">27-44</strain>
    </source>
</reference>
<comment type="caution">
    <text evidence="1">The sequence shown here is derived from an EMBL/GenBank/DDBJ whole genome shotgun (WGS) entry which is preliminary data.</text>
</comment>